<accession>A0A915KZJ6</accession>
<dbReference type="AlphaFoldDB" id="A0A915KZJ6"/>
<protein>
    <submittedName>
        <fullName evidence="2">Uncharacterized protein</fullName>
    </submittedName>
</protein>
<keyword evidence="1" id="KW-1185">Reference proteome</keyword>
<proteinExistence type="predicted"/>
<reference evidence="2" key="1">
    <citation type="submission" date="2022-11" db="UniProtKB">
        <authorList>
            <consortium name="WormBaseParasite"/>
        </authorList>
    </citation>
    <scope>IDENTIFICATION</scope>
</reference>
<evidence type="ECO:0000313" key="2">
    <source>
        <dbReference type="WBParaSite" id="nRc.2.0.1.t44363-RA"/>
    </source>
</evidence>
<dbReference type="WBParaSite" id="nRc.2.0.1.t44363-RA">
    <property type="protein sequence ID" value="nRc.2.0.1.t44363-RA"/>
    <property type="gene ID" value="nRc.2.0.1.g44363"/>
</dbReference>
<dbReference type="Proteomes" id="UP000887565">
    <property type="component" value="Unplaced"/>
</dbReference>
<organism evidence="1 2">
    <name type="scientific">Romanomermis culicivorax</name>
    <name type="common">Nematode worm</name>
    <dbReference type="NCBI Taxonomy" id="13658"/>
    <lineage>
        <taxon>Eukaryota</taxon>
        <taxon>Metazoa</taxon>
        <taxon>Ecdysozoa</taxon>
        <taxon>Nematoda</taxon>
        <taxon>Enoplea</taxon>
        <taxon>Dorylaimia</taxon>
        <taxon>Mermithida</taxon>
        <taxon>Mermithoidea</taxon>
        <taxon>Mermithidae</taxon>
        <taxon>Romanomermis</taxon>
    </lineage>
</organism>
<evidence type="ECO:0000313" key="1">
    <source>
        <dbReference type="Proteomes" id="UP000887565"/>
    </source>
</evidence>
<name>A0A915KZJ6_ROMCU</name>
<sequence length="85" mass="10260">LIVFYIFELHILWDNFLKFHLRKISKCWSGWSLVTICTMKEIEILKPLEETYPIETTIVPINSLLTSMSPFKIQDFLLKYHFHKE</sequence>